<reference evidence="2 3" key="1">
    <citation type="journal article" date="2023" name="Mol. Phylogenet. Evol.">
        <title>Genome-scale phylogeny and comparative genomics of the fungal order Sordariales.</title>
        <authorList>
            <person name="Hensen N."/>
            <person name="Bonometti L."/>
            <person name="Westerberg I."/>
            <person name="Brannstrom I.O."/>
            <person name="Guillou S."/>
            <person name="Cros-Aarteil S."/>
            <person name="Calhoun S."/>
            <person name="Haridas S."/>
            <person name="Kuo A."/>
            <person name="Mondo S."/>
            <person name="Pangilinan J."/>
            <person name="Riley R."/>
            <person name="LaButti K."/>
            <person name="Andreopoulos B."/>
            <person name="Lipzen A."/>
            <person name="Chen C."/>
            <person name="Yan M."/>
            <person name="Daum C."/>
            <person name="Ng V."/>
            <person name="Clum A."/>
            <person name="Steindorff A."/>
            <person name="Ohm R.A."/>
            <person name="Martin F."/>
            <person name="Silar P."/>
            <person name="Natvig D.O."/>
            <person name="Lalanne C."/>
            <person name="Gautier V."/>
            <person name="Ament-Velasquez S.L."/>
            <person name="Kruys A."/>
            <person name="Hutchinson M.I."/>
            <person name="Powell A.J."/>
            <person name="Barry K."/>
            <person name="Miller A.N."/>
            <person name="Grigoriev I.V."/>
            <person name="Debuchy R."/>
            <person name="Gladieux P."/>
            <person name="Hiltunen Thoren M."/>
            <person name="Johannesson H."/>
        </authorList>
    </citation>
    <scope>NUCLEOTIDE SEQUENCE [LARGE SCALE GENOMIC DNA]</scope>
    <source>
        <strain evidence="2 3">FGSC 10403</strain>
    </source>
</reference>
<protein>
    <submittedName>
        <fullName evidence="2">Uncharacterized protein</fullName>
    </submittedName>
</protein>
<feature type="transmembrane region" description="Helical" evidence="1">
    <location>
        <begin position="38"/>
        <end position="60"/>
    </location>
</feature>
<organism evidence="2 3">
    <name type="scientific">Neurospora hispaniola</name>
    <dbReference type="NCBI Taxonomy" id="588809"/>
    <lineage>
        <taxon>Eukaryota</taxon>
        <taxon>Fungi</taxon>
        <taxon>Dikarya</taxon>
        <taxon>Ascomycota</taxon>
        <taxon>Pezizomycotina</taxon>
        <taxon>Sordariomycetes</taxon>
        <taxon>Sordariomycetidae</taxon>
        <taxon>Sordariales</taxon>
        <taxon>Sordariaceae</taxon>
        <taxon>Neurospora</taxon>
    </lineage>
</organism>
<dbReference type="RefSeq" id="XP_062693700.1">
    <property type="nucleotide sequence ID" value="XM_062838763.1"/>
</dbReference>
<gene>
    <name evidence="2" type="ORF">B0T23DRAFT_403277</name>
</gene>
<dbReference type="Proteomes" id="UP001285908">
    <property type="component" value="Unassembled WGS sequence"/>
</dbReference>
<comment type="caution">
    <text evidence="2">The sequence shown here is derived from an EMBL/GenBank/DDBJ whole genome shotgun (WGS) entry which is preliminary data.</text>
</comment>
<proteinExistence type="predicted"/>
<evidence type="ECO:0000313" key="3">
    <source>
        <dbReference type="Proteomes" id="UP001285908"/>
    </source>
</evidence>
<keyword evidence="1" id="KW-0812">Transmembrane</keyword>
<keyword evidence="1" id="KW-1133">Transmembrane helix</keyword>
<dbReference type="GeneID" id="87876385"/>
<name>A0AAJ0I967_9PEZI</name>
<evidence type="ECO:0000256" key="1">
    <source>
        <dbReference type="SAM" id="Phobius"/>
    </source>
</evidence>
<accession>A0AAJ0I967</accession>
<dbReference type="AlphaFoldDB" id="A0AAJ0I967"/>
<dbReference type="EMBL" id="JAULSX010000003">
    <property type="protein sequence ID" value="KAK3494271.1"/>
    <property type="molecule type" value="Genomic_DNA"/>
</dbReference>
<keyword evidence="1" id="KW-0472">Membrane</keyword>
<sequence length="74" mass="8397">MRRLILAQRNGRVPLLIKCMQIQPRILIISWLPHPLSLPAHFVVTICPVILCLMCILGPLSSPNMRERARCSVV</sequence>
<evidence type="ECO:0000313" key="2">
    <source>
        <dbReference type="EMBL" id="KAK3494271.1"/>
    </source>
</evidence>
<keyword evidence="3" id="KW-1185">Reference proteome</keyword>